<evidence type="ECO:0000256" key="6">
    <source>
        <dbReference type="ARBA" id="ARBA00022801"/>
    </source>
</evidence>
<organism evidence="10 11">
    <name type="scientific">Desulforamulus aeronauticus DSM 10349</name>
    <dbReference type="NCBI Taxonomy" id="1121421"/>
    <lineage>
        <taxon>Bacteria</taxon>
        <taxon>Bacillati</taxon>
        <taxon>Bacillota</taxon>
        <taxon>Clostridia</taxon>
        <taxon>Eubacteriales</taxon>
        <taxon>Peptococcaceae</taxon>
        <taxon>Desulforamulus</taxon>
    </lineage>
</organism>
<dbReference type="AlphaFoldDB" id="A0A1M6SD35"/>
<evidence type="ECO:0000256" key="3">
    <source>
        <dbReference type="ARBA" id="ARBA00022525"/>
    </source>
</evidence>
<dbReference type="RefSeq" id="WP_072913527.1">
    <property type="nucleotide sequence ID" value="NZ_FRAR01000013.1"/>
</dbReference>
<sequence length="230" mass="26539">MTLTQATWNCAKVMLSLTLPLQVFLKPPAERNTHHFCNQQSIRILKKDGFGKEALLYQSYLDTLNAGSTWCDRGFKNISHYYDYATNTGLWCGPDAPSECRHYFKQAIKQWQQNRQEKALFYVGAATHILQDLCVPHHAAGLILKGHKYFEDWARSNYHDFTTNYDGLYELSCEPDEWVKKNAGFSFTFLPQVVEEHEPSVEKAAQVLLQRAQRSTAGFLQFFLQCVTKK</sequence>
<dbReference type="GO" id="GO:0034480">
    <property type="term" value="F:phosphatidylcholine phospholipase C activity"/>
    <property type="evidence" value="ECO:0007669"/>
    <property type="project" value="UniProtKB-EC"/>
</dbReference>
<dbReference type="EC" id="3.1.4.3" evidence="1"/>
<keyword evidence="4" id="KW-0479">Metal-binding</keyword>
<evidence type="ECO:0000313" key="10">
    <source>
        <dbReference type="EMBL" id="SHK42585.1"/>
    </source>
</evidence>
<feature type="domain" description="Zn-dependent PLC" evidence="9">
    <location>
        <begin position="20"/>
        <end position="230"/>
    </location>
</feature>
<proteinExistence type="predicted"/>
<accession>A0A1M6SD35</accession>
<evidence type="ECO:0000259" key="9">
    <source>
        <dbReference type="PROSITE" id="PS51346"/>
    </source>
</evidence>
<dbReference type="Proteomes" id="UP000183997">
    <property type="component" value="Unassembled WGS sequence"/>
</dbReference>
<keyword evidence="6" id="KW-0378">Hydrolase</keyword>
<keyword evidence="5" id="KW-0732">Signal</keyword>
<dbReference type="SUPFAM" id="SSF48537">
    <property type="entry name" value="Phospholipase C/P1 nuclease"/>
    <property type="match status" value="1"/>
</dbReference>
<dbReference type="Gene3D" id="1.10.575.10">
    <property type="entry name" value="P1 Nuclease"/>
    <property type="match status" value="1"/>
</dbReference>
<reference evidence="11" key="1">
    <citation type="submission" date="2016-11" db="EMBL/GenBank/DDBJ databases">
        <authorList>
            <person name="Varghese N."/>
            <person name="Submissions S."/>
        </authorList>
    </citation>
    <scope>NUCLEOTIDE SEQUENCE [LARGE SCALE GENOMIC DNA]</scope>
    <source>
        <strain evidence="11">DSM 10349</strain>
    </source>
</reference>
<evidence type="ECO:0000313" key="11">
    <source>
        <dbReference type="Proteomes" id="UP000183997"/>
    </source>
</evidence>
<dbReference type="InterPro" id="IPR001531">
    <property type="entry name" value="Zn_PLipaseC"/>
</dbReference>
<dbReference type="InterPro" id="IPR008947">
    <property type="entry name" value="PLipase_C/P1_nuclease_dom_sf"/>
</dbReference>
<evidence type="ECO:0000256" key="5">
    <source>
        <dbReference type="ARBA" id="ARBA00022729"/>
    </source>
</evidence>
<dbReference type="OrthoDB" id="1677163at2"/>
<keyword evidence="3" id="KW-0964">Secreted</keyword>
<dbReference type="Pfam" id="PF00882">
    <property type="entry name" value="Zn_dep_PLPC"/>
    <property type="match status" value="1"/>
</dbReference>
<protein>
    <recommendedName>
        <fullName evidence="2">Phospholipase C</fullName>
        <ecNumber evidence="1">3.1.4.3</ecNumber>
    </recommendedName>
    <alternativeName>
        <fullName evidence="8">Phosphatidylcholine cholinephosphohydrolase</fullName>
    </alternativeName>
</protein>
<evidence type="ECO:0000256" key="2">
    <source>
        <dbReference type="ARBA" id="ARBA00018391"/>
    </source>
</evidence>
<evidence type="ECO:0000256" key="4">
    <source>
        <dbReference type="ARBA" id="ARBA00022723"/>
    </source>
</evidence>
<dbReference type="SMART" id="SM00770">
    <property type="entry name" value="Zn_dep_PLPC"/>
    <property type="match status" value="1"/>
</dbReference>
<dbReference type="GO" id="GO:0008270">
    <property type="term" value="F:zinc ion binding"/>
    <property type="evidence" value="ECO:0007669"/>
    <property type="project" value="InterPro"/>
</dbReference>
<evidence type="ECO:0000256" key="7">
    <source>
        <dbReference type="ARBA" id="ARBA00022833"/>
    </source>
</evidence>
<gene>
    <name evidence="10" type="ORF">SAMN02745123_01814</name>
</gene>
<dbReference type="STRING" id="1121421.SAMN02745123_01814"/>
<dbReference type="EMBL" id="FRAR01000013">
    <property type="protein sequence ID" value="SHK42585.1"/>
    <property type="molecule type" value="Genomic_DNA"/>
</dbReference>
<dbReference type="PROSITE" id="PS51346">
    <property type="entry name" value="PROKAR_ZN_DEPEND_PLPC_2"/>
    <property type="match status" value="1"/>
</dbReference>
<dbReference type="InterPro" id="IPR029002">
    <property type="entry name" value="PLPC/GPLD1"/>
</dbReference>
<evidence type="ECO:0000256" key="1">
    <source>
        <dbReference type="ARBA" id="ARBA00012018"/>
    </source>
</evidence>
<evidence type="ECO:0000256" key="8">
    <source>
        <dbReference type="ARBA" id="ARBA00031285"/>
    </source>
</evidence>
<name>A0A1M6SD35_9FIRM</name>
<keyword evidence="7" id="KW-0862">Zinc</keyword>
<keyword evidence="11" id="KW-1185">Reference proteome</keyword>
<dbReference type="CDD" id="cd11009">
    <property type="entry name" value="Zn_dep_PLPC"/>
    <property type="match status" value="1"/>
</dbReference>